<evidence type="ECO:0000259" key="4">
    <source>
        <dbReference type="PROSITE" id="PS51151"/>
    </source>
</evidence>
<keyword evidence="2" id="KW-0804">Transcription</keyword>
<evidence type="ECO:0000256" key="2">
    <source>
        <dbReference type="RuleBase" id="RU361272"/>
    </source>
</evidence>
<dbReference type="eggNOG" id="KOG2240">
    <property type="taxonomic scope" value="Eukaryota"/>
</dbReference>
<dbReference type="PROSITE" id="PS51151">
    <property type="entry name" value="NAC_AB"/>
    <property type="match status" value="1"/>
</dbReference>
<keyword evidence="6" id="KW-1185">Reference proteome</keyword>
<sequence length="156" mass="16974">MVNQAKLEKLKRMSKVSRTGGKGSMRRKVRKVQKSSGSTAKKLSATLAKVNKQALPGVDEVNMFREDNSVLHFSRPKVEASFQANTFTVRGTSQVKTITELMPDVLHQLGPNASNFLKNLLESGALNGMTGNAALTTRMTTSPTLRATLTMLPPSK</sequence>
<dbReference type="AlphaFoldDB" id="A0A0L0DF98"/>
<comment type="subunit">
    <text evidence="2">Part of the nascent polypeptide-associated complex (NAC).</text>
</comment>
<dbReference type="GeneID" id="25565079"/>
<dbReference type="OrthoDB" id="8033832at2759"/>
<organism evidence="5 6">
    <name type="scientific">Thecamonas trahens ATCC 50062</name>
    <dbReference type="NCBI Taxonomy" id="461836"/>
    <lineage>
        <taxon>Eukaryota</taxon>
        <taxon>Apusozoa</taxon>
        <taxon>Apusomonadida</taxon>
        <taxon>Apusomonadidae</taxon>
        <taxon>Thecamonas</taxon>
    </lineage>
</organism>
<dbReference type="Pfam" id="PF01849">
    <property type="entry name" value="NAC"/>
    <property type="match status" value="1"/>
</dbReference>
<reference evidence="5 6" key="1">
    <citation type="submission" date="2010-05" db="EMBL/GenBank/DDBJ databases">
        <title>The Genome Sequence of Thecamonas trahens ATCC 50062.</title>
        <authorList>
            <consortium name="The Broad Institute Genome Sequencing Platform"/>
            <person name="Russ C."/>
            <person name="Cuomo C."/>
            <person name="Shea T."/>
            <person name="Young S.K."/>
            <person name="Zeng Q."/>
            <person name="Koehrsen M."/>
            <person name="Haas B."/>
            <person name="Borodovsky M."/>
            <person name="Guigo R."/>
            <person name="Alvarado L."/>
            <person name="Berlin A."/>
            <person name="Bochicchio J."/>
            <person name="Borenstein D."/>
            <person name="Chapman S."/>
            <person name="Chen Z."/>
            <person name="Freedman E."/>
            <person name="Gellesch M."/>
            <person name="Goldberg J."/>
            <person name="Griggs A."/>
            <person name="Gujja S."/>
            <person name="Heilman E."/>
            <person name="Heiman D."/>
            <person name="Hepburn T."/>
            <person name="Howarth C."/>
            <person name="Jen D."/>
            <person name="Larson L."/>
            <person name="Mehta T."/>
            <person name="Park D."/>
            <person name="Pearson M."/>
            <person name="Roberts A."/>
            <person name="Saif S."/>
            <person name="Shenoy N."/>
            <person name="Sisk P."/>
            <person name="Stolte C."/>
            <person name="Sykes S."/>
            <person name="Thomson T."/>
            <person name="Walk T."/>
            <person name="White J."/>
            <person name="Yandava C."/>
            <person name="Burger G."/>
            <person name="Gray M.W."/>
            <person name="Holland P.W.H."/>
            <person name="King N."/>
            <person name="Lang F.B.F."/>
            <person name="Roger A.J."/>
            <person name="Ruiz-Trillo I."/>
            <person name="Lander E."/>
            <person name="Nusbaum C."/>
        </authorList>
    </citation>
    <scope>NUCLEOTIDE SEQUENCE [LARGE SCALE GENOMIC DNA]</scope>
    <source>
        <strain evidence="5 6">ATCC 50062</strain>
    </source>
</reference>
<dbReference type="CDD" id="cd22055">
    <property type="entry name" value="NAC_BTF3"/>
    <property type="match status" value="1"/>
</dbReference>
<evidence type="ECO:0000313" key="6">
    <source>
        <dbReference type="Proteomes" id="UP000054408"/>
    </source>
</evidence>
<dbReference type="InterPro" id="IPR002715">
    <property type="entry name" value="Nas_poly-pep-assoc_cplx_dom"/>
</dbReference>
<dbReference type="EMBL" id="GL349459">
    <property type="protein sequence ID" value="KNC49988.1"/>
    <property type="molecule type" value="Genomic_DNA"/>
</dbReference>
<feature type="region of interest" description="Disordered" evidence="3">
    <location>
        <begin position="1"/>
        <end position="40"/>
    </location>
</feature>
<feature type="compositionally biased region" description="Basic and acidic residues" evidence="3">
    <location>
        <begin position="1"/>
        <end position="11"/>
    </location>
</feature>
<proteinExistence type="inferred from homology"/>
<dbReference type="PANTHER" id="PTHR10351">
    <property type="entry name" value="TRANSCRIPTION FACTOR BTF3 FAMILY MEMBER"/>
    <property type="match status" value="1"/>
</dbReference>
<name>A0A0L0DF98_THETB</name>
<dbReference type="STRING" id="461836.A0A0L0DF98"/>
<evidence type="ECO:0000256" key="3">
    <source>
        <dbReference type="SAM" id="MobiDB-lite"/>
    </source>
</evidence>
<comment type="similarity">
    <text evidence="1 2">Belongs to the NAC-beta family.</text>
</comment>
<dbReference type="RefSeq" id="XP_013757157.1">
    <property type="nucleotide sequence ID" value="XM_013901703.1"/>
</dbReference>
<feature type="compositionally biased region" description="Basic residues" evidence="3">
    <location>
        <begin position="24"/>
        <end position="33"/>
    </location>
</feature>
<evidence type="ECO:0000313" key="5">
    <source>
        <dbReference type="EMBL" id="KNC49988.1"/>
    </source>
</evidence>
<dbReference type="Proteomes" id="UP000054408">
    <property type="component" value="Unassembled WGS sequence"/>
</dbReference>
<evidence type="ECO:0000256" key="1">
    <source>
        <dbReference type="ARBA" id="ARBA00005296"/>
    </source>
</evidence>
<keyword evidence="2" id="KW-0805">Transcription regulation</keyword>
<dbReference type="FunFam" id="2.20.70.30:FF:000001">
    <property type="entry name" value="Transcription factor BTF3 homolog"/>
    <property type="match status" value="1"/>
</dbReference>
<feature type="domain" description="NAC-A/B" evidence="4">
    <location>
        <begin position="37"/>
        <end position="102"/>
    </location>
</feature>
<dbReference type="SMART" id="SM01407">
    <property type="entry name" value="NAC"/>
    <property type="match status" value="1"/>
</dbReference>
<dbReference type="Gene3D" id="2.20.70.30">
    <property type="entry name" value="Nascent polypeptide-associated complex domain"/>
    <property type="match status" value="1"/>
</dbReference>
<dbReference type="InterPro" id="IPR038187">
    <property type="entry name" value="NAC_A/B_dom_sf"/>
</dbReference>
<accession>A0A0L0DF98</accession>
<protein>
    <recommendedName>
        <fullName evidence="2">Nascent polypeptide-associated complex subunit beta</fullName>
    </recommendedName>
</protein>
<gene>
    <name evidence="5" type="ORF">AMSG_05745</name>
</gene>
<dbReference type="InterPro" id="IPR039370">
    <property type="entry name" value="BTF3"/>
</dbReference>